<feature type="region of interest" description="Disordered" evidence="3">
    <location>
        <begin position="528"/>
        <end position="549"/>
    </location>
</feature>
<dbReference type="Proteomes" id="UP000266677">
    <property type="component" value="Unassembled WGS sequence"/>
</dbReference>
<reference evidence="6 7" key="1">
    <citation type="submission" date="2018-09" db="EMBL/GenBank/DDBJ databases">
        <title>YIM PH21274 draft genome.</title>
        <authorList>
            <person name="Miao C."/>
        </authorList>
    </citation>
    <scope>NUCLEOTIDE SEQUENCE [LARGE SCALE GENOMIC DNA]</scope>
    <source>
        <strain evidence="6 7">YIM PH 21724</strain>
    </source>
</reference>
<feature type="transmembrane region" description="Helical" evidence="4">
    <location>
        <begin position="1148"/>
        <end position="1172"/>
    </location>
</feature>
<dbReference type="InterPro" id="IPR000873">
    <property type="entry name" value="AMP-dep_synth/lig_dom"/>
</dbReference>
<dbReference type="GO" id="GO:0005737">
    <property type="term" value="C:cytoplasm"/>
    <property type="evidence" value="ECO:0007669"/>
    <property type="project" value="TreeGrafter"/>
</dbReference>
<keyword evidence="4" id="KW-1133">Transmembrane helix</keyword>
<dbReference type="InterPro" id="IPR011004">
    <property type="entry name" value="Trimer_LpxA-like_sf"/>
</dbReference>
<organism evidence="6 7">
    <name type="scientific">Nocardia panacis</name>
    <dbReference type="NCBI Taxonomy" id="2340916"/>
    <lineage>
        <taxon>Bacteria</taxon>
        <taxon>Bacillati</taxon>
        <taxon>Actinomycetota</taxon>
        <taxon>Actinomycetes</taxon>
        <taxon>Mycobacteriales</taxon>
        <taxon>Nocardiaceae</taxon>
        <taxon>Nocardia</taxon>
    </lineage>
</organism>
<dbReference type="InterPro" id="IPR036736">
    <property type="entry name" value="ACP-like_sf"/>
</dbReference>
<dbReference type="OrthoDB" id="2472181at2"/>
<dbReference type="InterPro" id="IPR020806">
    <property type="entry name" value="PKS_PP-bd"/>
</dbReference>
<dbReference type="InterPro" id="IPR045851">
    <property type="entry name" value="AMP-bd_C_sf"/>
</dbReference>
<dbReference type="GO" id="GO:0043041">
    <property type="term" value="P:amino acid activation for nonribosomal peptide biosynthetic process"/>
    <property type="evidence" value="ECO:0007669"/>
    <property type="project" value="TreeGrafter"/>
</dbReference>
<dbReference type="PROSITE" id="PS50075">
    <property type="entry name" value="CARRIER"/>
    <property type="match status" value="1"/>
</dbReference>
<dbReference type="Gene3D" id="2.160.10.10">
    <property type="entry name" value="Hexapeptide repeat proteins"/>
    <property type="match status" value="2"/>
</dbReference>
<feature type="transmembrane region" description="Helical" evidence="4">
    <location>
        <begin position="871"/>
        <end position="904"/>
    </location>
</feature>
<dbReference type="InterPro" id="IPR020845">
    <property type="entry name" value="AMP-binding_CS"/>
</dbReference>
<sequence>MRGGRDVQVQPRLEPEESRPEPEESRPDTAQALSAGAHASLTEPAESAPESDPLLRGSAAHPARTLVDILTATARTHPDAPAIDDGRTVLTYLELVAEIEATLAELTAAGVRPGDRVGVRLPSGHRELYVTILAILYGGAAYVPVDADDPEERARLVFGEARVTAIVTAEGIETAVAGADPAARWTALPTPADDAWIIFTSGSTGTPKGVAVTHRNAAAFVDAEAALFLRDAPIGPGDRVLAGLSVAFDASCEEMWLAWRNGACLVPAPRELVRTGADLGPWLVRREISVVSTVPTLAATWPPEALEAVRLLIFGGEAVPPELVERLAGNEDSGREVWNTYGPTEATVVACAAPLRAGAPIRIGVPLDGWNLTVIDSAGNPVPEGASGELVIGGVGLARYLDPVKDAEKYAPLTTLGWERAYRSGDLVRNDRAGLIFLGRADDQIKLGGRRIELGEIDAALQNLPGVTGAATTIRTTKAGNKILVGYLSGPDGEFDRKKARALLAEQLPAPLVPRLVVVPELPTRTSGKVDRDALPWPPPKDSDTTEDGLTGTARWVADQWDAILGAEITDPDVDFFDMGGGSLAAAQLVAALRERYPTIAVADLYDHPRLGALVALLDDSAPAEQVEQRIVAPTPLRAQCVQTLATIPLTTLTGLQWLTWLAVFGNIAHQFGALTWLPALSWWWTLAAFLLFISPPGRMTLCVAGARLLLQGVTPGTYPRGGSAHLRLWAAVRLSEASGAENLSGAPWMVPFARALGAKIGKGVDLHTLPPVTGMLELGDGCSVEPEVDLSGYWIDGDRVHIGPIVIGPGAVIGARSMLLPGTKIGRNAEIAPGSSVSGKVKPEQEWAGSPAVKSGRAHHRWPAETPARAAYWVPIFGLTSMLLAALPILALAGGGAFLTWFIRDTRTLTDGLLRAFAILPVATLLSLGGYAVVTIVAVRLFSIGLTEGYHPVRSRNGWQAWSTERLLDAARTFLFPLYASLLTPVWLRLLGAKVGKHVEASTVLLLPKFTVVADGAFLADDTMIASYELGGGWLRIGEAKVGKRAFLGNSGMTAPGRRVPKNGLVAVLSAAPSKAKAGSSWLGSPPVRLRRATESADLERTFAPTPRLRIARAIVETCRIFPVLVTFGIGLGVLFGLAALAHTLGYLAAGLLSGLVLLVAGAVAGCASVLGKWLLVGRIRAGEHPLWSSFVWRNEVADAFVETVAAPWFARAATGTVVLNLWLRGLGARIGRGVWCESYWLPEADLVTLGDGATVERGCVVQTHLFHDRVMAMDTVTLEPGATLGPNCVALPAARIGAGATIGPASLVMRGDAVPPSTRWWGNPIAPWTGT</sequence>
<keyword evidence="4" id="KW-0472">Membrane</keyword>
<dbReference type="InterPro" id="IPR010071">
    <property type="entry name" value="AA_adenyl_dom"/>
</dbReference>
<evidence type="ECO:0000256" key="4">
    <source>
        <dbReference type="SAM" id="Phobius"/>
    </source>
</evidence>
<evidence type="ECO:0000259" key="5">
    <source>
        <dbReference type="PROSITE" id="PS50075"/>
    </source>
</evidence>
<dbReference type="SMART" id="SM00823">
    <property type="entry name" value="PKS_PP"/>
    <property type="match status" value="1"/>
</dbReference>
<dbReference type="Gene3D" id="1.10.1200.10">
    <property type="entry name" value="ACP-like"/>
    <property type="match status" value="1"/>
</dbReference>
<dbReference type="PROSITE" id="PS00455">
    <property type="entry name" value="AMP_BINDING"/>
    <property type="match status" value="1"/>
</dbReference>
<evidence type="ECO:0000313" key="6">
    <source>
        <dbReference type="EMBL" id="RJO77906.1"/>
    </source>
</evidence>
<accession>A0A3A4KPT5</accession>
<feature type="domain" description="Carrier" evidence="5">
    <location>
        <begin position="548"/>
        <end position="622"/>
    </location>
</feature>
<dbReference type="GO" id="GO:0044550">
    <property type="term" value="P:secondary metabolite biosynthetic process"/>
    <property type="evidence" value="ECO:0007669"/>
    <property type="project" value="TreeGrafter"/>
</dbReference>
<dbReference type="SUPFAM" id="SSF56801">
    <property type="entry name" value="Acetyl-CoA synthetase-like"/>
    <property type="match status" value="1"/>
</dbReference>
<dbReference type="SUPFAM" id="SSF51161">
    <property type="entry name" value="Trimeric LpxA-like enzymes"/>
    <property type="match status" value="3"/>
</dbReference>
<dbReference type="EMBL" id="QZFU01000014">
    <property type="protein sequence ID" value="RJO77906.1"/>
    <property type="molecule type" value="Genomic_DNA"/>
</dbReference>
<dbReference type="NCBIfam" id="TIGR02353">
    <property type="entry name" value="NRPS_term_dom"/>
    <property type="match status" value="1"/>
</dbReference>
<feature type="region of interest" description="Disordered" evidence="3">
    <location>
        <begin position="1"/>
        <end position="57"/>
    </location>
</feature>
<feature type="transmembrane region" description="Helical" evidence="4">
    <location>
        <begin position="1122"/>
        <end position="1142"/>
    </location>
</feature>
<feature type="compositionally biased region" description="Basic and acidic residues" evidence="3">
    <location>
        <begin position="13"/>
        <end position="27"/>
    </location>
</feature>
<keyword evidence="7" id="KW-1185">Reference proteome</keyword>
<dbReference type="NCBIfam" id="TIGR01733">
    <property type="entry name" value="AA-adenyl-dom"/>
    <property type="match status" value="1"/>
</dbReference>
<dbReference type="Gene3D" id="3.40.50.12780">
    <property type="entry name" value="N-terminal domain of ligase-like"/>
    <property type="match status" value="1"/>
</dbReference>
<keyword evidence="4" id="KW-0812">Transmembrane</keyword>
<dbReference type="PANTHER" id="PTHR45527">
    <property type="entry name" value="NONRIBOSOMAL PEPTIDE SYNTHETASE"/>
    <property type="match status" value="1"/>
</dbReference>
<dbReference type="Pfam" id="PF00132">
    <property type="entry name" value="Hexapep"/>
    <property type="match status" value="1"/>
</dbReference>
<keyword evidence="2" id="KW-0597">Phosphoprotein</keyword>
<dbReference type="Gene3D" id="3.30.300.30">
    <property type="match status" value="1"/>
</dbReference>
<dbReference type="InterPro" id="IPR042099">
    <property type="entry name" value="ANL_N_sf"/>
</dbReference>
<dbReference type="SUPFAM" id="SSF47336">
    <property type="entry name" value="ACP-like"/>
    <property type="match status" value="1"/>
</dbReference>
<comment type="caution">
    <text evidence="6">The sequence shown here is derived from an EMBL/GenBank/DDBJ whole genome shotgun (WGS) entry which is preliminary data.</text>
</comment>
<dbReference type="InterPro" id="IPR001451">
    <property type="entry name" value="Hexapep"/>
</dbReference>
<dbReference type="InterPro" id="IPR012728">
    <property type="entry name" value="Pls/PosA_C"/>
</dbReference>
<evidence type="ECO:0000256" key="3">
    <source>
        <dbReference type="SAM" id="MobiDB-lite"/>
    </source>
</evidence>
<dbReference type="Pfam" id="PF00501">
    <property type="entry name" value="AMP-binding"/>
    <property type="match status" value="1"/>
</dbReference>
<keyword evidence="1" id="KW-0596">Phosphopantetheine</keyword>
<evidence type="ECO:0000256" key="2">
    <source>
        <dbReference type="ARBA" id="ARBA00022553"/>
    </source>
</evidence>
<proteinExistence type="predicted"/>
<evidence type="ECO:0000313" key="7">
    <source>
        <dbReference type="Proteomes" id="UP000266677"/>
    </source>
</evidence>
<dbReference type="PANTHER" id="PTHR45527:SF1">
    <property type="entry name" value="FATTY ACID SYNTHASE"/>
    <property type="match status" value="1"/>
</dbReference>
<gene>
    <name evidence="6" type="ORF">D5S18_06355</name>
</gene>
<dbReference type="InterPro" id="IPR009081">
    <property type="entry name" value="PP-bd_ACP"/>
</dbReference>
<name>A0A3A4KPT5_9NOCA</name>
<protein>
    <submittedName>
        <fullName evidence="6">Amino acid adenylation domain-containing protein</fullName>
    </submittedName>
</protein>
<dbReference type="Pfam" id="PF00550">
    <property type="entry name" value="PP-binding"/>
    <property type="match status" value="1"/>
</dbReference>
<dbReference type="GO" id="GO:0031177">
    <property type="term" value="F:phosphopantetheine binding"/>
    <property type="evidence" value="ECO:0007669"/>
    <property type="project" value="InterPro"/>
</dbReference>
<dbReference type="CDD" id="cd05930">
    <property type="entry name" value="A_NRPS"/>
    <property type="match status" value="1"/>
</dbReference>
<evidence type="ECO:0000256" key="1">
    <source>
        <dbReference type="ARBA" id="ARBA00022450"/>
    </source>
</evidence>
<feature type="transmembrane region" description="Helical" evidence="4">
    <location>
        <begin position="916"/>
        <end position="943"/>
    </location>
</feature>